<dbReference type="KEGG" id="slk:SLUN_20530"/>
<dbReference type="RefSeq" id="WP_108150426.1">
    <property type="nucleotide sequence ID" value="NZ_CP026304.1"/>
</dbReference>
<evidence type="ECO:0000313" key="1">
    <source>
        <dbReference type="EMBL" id="AVZ74194.1"/>
    </source>
</evidence>
<dbReference type="Proteomes" id="UP000244201">
    <property type="component" value="Chromosome"/>
</dbReference>
<organism evidence="1 2">
    <name type="scientific">Streptomyces lunaelactis</name>
    <dbReference type="NCBI Taxonomy" id="1535768"/>
    <lineage>
        <taxon>Bacteria</taxon>
        <taxon>Bacillati</taxon>
        <taxon>Actinomycetota</taxon>
        <taxon>Actinomycetes</taxon>
        <taxon>Kitasatosporales</taxon>
        <taxon>Streptomycetaceae</taxon>
        <taxon>Streptomyces</taxon>
    </lineage>
</organism>
<keyword evidence="2" id="KW-1185">Reference proteome</keyword>
<dbReference type="AlphaFoldDB" id="A0A2R4T538"/>
<gene>
    <name evidence="1" type="ORF">SLUN_20530</name>
</gene>
<proteinExistence type="predicted"/>
<evidence type="ECO:0000313" key="2">
    <source>
        <dbReference type="Proteomes" id="UP000244201"/>
    </source>
</evidence>
<dbReference type="EMBL" id="CP026304">
    <property type="protein sequence ID" value="AVZ74194.1"/>
    <property type="molecule type" value="Genomic_DNA"/>
</dbReference>
<dbReference type="GeneID" id="55657641"/>
<reference evidence="1 2" key="1">
    <citation type="submission" date="2018-01" db="EMBL/GenBank/DDBJ databases">
        <title>Complete genome sequence of Streptomyces lunaelactis MM109T, a Ferroverdin A producer isolated from cave moonmilk deposits.</title>
        <authorList>
            <person name="Naome A."/>
            <person name="Martinet L."/>
            <person name="Maciejewska M."/>
            <person name="Anderssen S."/>
            <person name="Adam D."/>
            <person name="Tenconi E."/>
            <person name="Deflandre B."/>
            <person name="Arguelles-Arias A."/>
            <person name="Calusinska M."/>
            <person name="Copieters W."/>
            <person name="Karim L."/>
            <person name="Hanikenne M."/>
            <person name="Baurain D."/>
            <person name="van Wezel G."/>
            <person name="Smargiasso N."/>
            <person name="de Pauw E."/>
            <person name="Delfosse P."/>
            <person name="Rigali S."/>
        </authorList>
    </citation>
    <scope>NUCLEOTIDE SEQUENCE [LARGE SCALE GENOMIC DNA]</scope>
    <source>
        <strain evidence="1 2">MM109</strain>
    </source>
</reference>
<protein>
    <recommendedName>
        <fullName evidence="3">Nucleotidyl transferase AbiEii/AbiGii toxin family protein</fullName>
    </recommendedName>
</protein>
<name>A0A2R4T538_9ACTN</name>
<accession>A0A2R4T538</accession>
<evidence type="ECO:0008006" key="3">
    <source>
        <dbReference type="Google" id="ProtNLM"/>
    </source>
</evidence>
<dbReference type="OrthoDB" id="5175769at2"/>
<sequence>MKHALPRLDIKLLELPPLAGAADELWRLLLDLADVVDAPWTLVGGQMVMLHGLQRGRPSPRVSTDIDTVVDVRADPRGMHRMVRALTSLGLVPAGDPGPNGLMHRYVKPGTEVAIDLAVPAASVDVLVPEGLGPTADVTTSGRGRAFPAPGASQALARTELVPVTYDSRQQHVPRPDLLGAIVGKAVGAAVDDKEPERHIRDLAFLCSLVEDPFALAESITPKDRKRLSQAVRKLSGTSPHWQGLDGRGDDARAVWEVLTSA</sequence>